<keyword evidence="1" id="KW-0540">Nuclease</keyword>
<dbReference type="Proteomes" id="UP000192569">
    <property type="component" value="Chromosome I"/>
</dbReference>
<keyword evidence="1" id="KW-0378">Hydrolase</keyword>
<dbReference type="InterPro" id="IPR011335">
    <property type="entry name" value="Restrct_endonuc-II-like"/>
</dbReference>
<accession>A0A1W1VRH5</accession>
<dbReference type="InterPro" id="IPR012415">
    <property type="entry name" value="Restrct_endonuc_II_Cfr10I"/>
</dbReference>
<dbReference type="EMBL" id="LT838272">
    <property type="protein sequence ID" value="SMB95948.1"/>
    <property type="molecule type" value="Genomic_DNA"/>
</dbReference>
<sequence>MNCKNCTTPRCLSVEKGKDGKQRVKLSSIESSKCLLKYLSQKPLSELVGKVTSDLLDELQNGIKKASQKHYGIEPRDQSFNNVRGAWFEKVVSFWLWSRWYEYCKNIGGIPYFVLKLPDAAKFNFVKIFCSEEEEKVIGSLKKHLDNHGVALETSNPDFVVVTLKAGEHKSCPVKHKDFSLENLGRLEDLYRNFEYLENLYRGFRNKCKYTDVICAIGVKDSLRPDRRLQLVYEGNIFKAVMLHFKTRFWDYSYEIPPFYAIVNGKKAPGKKDARALITATTSTLVDIRLRPERAVDETFYAGRLGDIDQVFSKIKERLESLQKNRV</sequence>
<evidence type="ECO:0000313" key="1">
    <source>
        <dbReference type="EMBL" id="SMB95948.1"/>
    </source>
</evidence>
<dbReference type="RefSeq" id="WP_084664987.1">
    <property type="nucleotide sequence ID" value="NZ_LT838272.1"/>
</dbReference>
<dbReference type="SUPFAM" id="SSF52980">
    <property type="entry name" value="Restriction endonuclease-like"/>
    <property type="match status" value="1"/>
</dbReference>
<dbReference type="STRING" id="698762.SAMN00808754_1363"/>
<dbReference type="GO" id="GO:0004519">
    <property type="term" value="F:endonuclease activity"/>
    <property type="evidence" value="ECO:0007669"/>
    <property type="project" value="UniProtKB-KW"/>
</dbReference>
<keyword evidence="2" id="KW-1185">Reference proteome</keyword>
<gene>
    <name evidence="1" type="ORF">SAMN00808754_1363</name>
</gene>
<dbReference type="CDD" id="cd22314">
    <property type="entry name" value="Bse634I-like"/>
    <property type="match status" value="1"/>
</dbReference>
<keyword evidence="1" id="KW-0255">Endonuclease</keyword>
<evidence type="ECO:0000313" key="2">
    <source>
        <dbReference type="Proteomes" id="UP000192569"/>
    </source>
</evidence>
<proteinExistence type="predicted"/>
<name>A0A1W1VRH5_9FIRM</name>
<protein>
    <submittedName>
        <fullName evidence="1">Cfr10I/Bse634I restriction endonuclease</fullName>
    </submittedName>
</protein>
<reference evidence="1 2" key="1">
    <citation type="submission" date="2017-04" db="EMBL/GenBank/DDBJ databases">
        <authorList>
            <person name="Afonso C.L."/>
            <person name="Miller P.J."/>
            <person name="Scott M.A."/>
            <person name="Spackman E."/>
            <person name="Goraichik I."/>
            <person name="Dimitrov K.M."/>
            <person name="Suarez D.L."/>
            <person name="Swayne D.E."/>
        </authorList>
    </citation>
    <scope>NUCLEOTIDE SEQUENCE [LARGE SCALE GENOMIC DNA]</scope>
    <source>
        <strain evidence="1 2">ToBE</strain>
    </source>
</reference>
<dbReference type="Pfam" id="PF07832">
    <property type="entry name" value="Bse634I"/>
    <property type="match status" value="1"/>
</dbReference>
<dbReference type="AlphaFoldDB" id="A0A1W1VRH5"/>
<organism evidence="1 2">
    <name type="scientific">Thermanaeromonas toyohensis ToBE</name>
    <dbReference type="NCBI Taxonomy" id="698762"/>
    <lineage>
        <taxon>Bacteria</taxon>
        <taxon>Bacillati</taxon>
        <taxon>Bacillota</taxon>
        <taxon>Clostridia</taxon>
        <taxon>Neomoorellales</taxon>
        <taxon>Neomoorellaceae</taxon>
        <taxon>Thermanaeromonas</taxon>
    </lineage>
</organism>
<dbReference type="OrthoDB" id="7107797at2"/>
<dbReference type="Gene3D" id="3.40.91.10">
    <property type="match status" value="1"/>
</dbReference>